<dbReference type="Pfam" id="PF08780">
    <property type="entry name" value="NTase_sub_bind"/>
    <property type="match status" value="1"/>
</dbReference>
<proteinExistence type="predicted"/>
<dbReference type="GO" id="GO:0016740">
    <property type="term" value="F:transferase activity"/>
    <property type="evidence" value="ECO:0007669"/>
    <property type="project" value="UniProtKB-KW"/>
</dbReference>
<reference evidence="1 2" key="1">
    <citation type="submission" date="2016-04" db="EMBL/GenBank/DDBJ databases">
        <title>Genome sequence of Methanobrevibacter filiformis DSM 11501.</title>
        <authorList>
            <person name="Poehlein A."/>
            <person name="Seedorf H."/>
            <person name="Daniel R."/>
        </authorList>
    </citation>
    <scope>NUCLEOTIDE SEQUENCE [LARGE SCALE GENOMIC DNA]</scope>
    <source>
        <strain evidence="1 2">DSM 11501</strain>
    </source>
</reference>
<dbReference type="SUPFAM" id="SSF81593">
    <property type="entry name" value="Nucleotidyltransferase substrate binding subunit/domain"/>
    <property type="match status" value="1"/>
</dbReference>
<gene>
    <name evidence="1" type="ORF">MBFIL_09150</name>
</gene>
<comment type="caution">
    <text evidence="1">The sequence shown here is derived from an EMBL/GenBank/DDBJ whole genome shotgun (WGS) entry which is preliminary data.</text>
</comment>
<dbReference type="InterPro" id="IPR010235">
    <property type="entry name" value="HepT"/>
</dbReference>
<dbReference type="AlphaFoldDB" id="A0A166C7W7"/>
<keyword evidence="2" id="KW-1185">Reference proteome</keyword>
<dbReference type="STRING" id="55758.MBFIL_09150"/>
<organism evidence="1 2">
    <name type="scientific">Methanobrevibacter filiformis</name>
    <dbReference type="NCBI Taxonomy" id="55758"/>
    <lineage>
        <taxon>Archaea</taxon>
        <taxon>Methanobacteriati</taxon>
        <taxon>Methanobacteriota</taxon>
        <taxon>Methanomada group</taxon>
        <taxon>Methanobacteria</taxon>
        <taxon>Methanobacteriales</taxon>
        <taxon>Methanobacteriaceae</taxon>
        <taxon>Methanobrevibacter</taxon>
    </lineage>
</organism>
<dbReference type="OrthoDB" id="115089at2157"/>
<evidence type="ECO:0000313" key="1">
    <source>
        <dbReference type="EMBL" id="KZX14222.1"/>
    </source>
</evidence>
<keyword evidence="1" id="KW-0808">Transferase</keyword>
<dbReference type="PATRIC" id="fig|55758.3.peg.1039"/>
<protein>
    <submittedName>
        <fullName evidence="1">Nucleotidyltransferase substrate binding protein like protein</fullName>
    </submittedName>
</protein>
<dbReference type="Proteomes" id="UP000077066">
    <property type="component" value="Unassembled WGS sequence"/>
</dbReference>
<dbReference type="Gene3D" id="1.20.120.330">
    <property type="entry name" value="Nucleotidyltransferases domain 2"/>
    <property type="match status" value="1"/>
</dbReference>
<accession>A0A166C7W7</accession>
<name>A0A166C7W7_9EURY</name>
<sequence>MEEKLDITHLKKAYDAYSNALSLSSKAESNPSEQFYIKETIRTSLIHHFETLYELSWKAIKRFVELDEGHEDNLTRRGLFRQAGEKGLIDDFHKWMEFHKSRNLTSHTYNEKTAEKVYVTAKEFDKYAEKLILTLEKQIKEL</sequence>
<evidence type="ECO:0000313" key="2">
    <source>
        <dbReference type="Proteomes" id="UP000077066"/>
    </source>
</evidence>
<dbReference type="NCBIfam" id="TIGR01987">
    <property type="entry name" value="HI0074"/>
    <property type="match status" value="1"/>
</dbReference>
<dbReference type="EMBL" id="LWMT01000170">
    <property type="protein sequence ID" value="KZX14222.1"/>
    <property type="molecule type" value="Genomic_DNA"/>
</dbReference>
<dbReference type="RefSeq" id="WP_066971948.1">
    <property type="nucleotide sequence ID" value="NZ_LWMT01000170.1"/>
</dbReference>